<dbReference type="SMART" id="SM00826">
    <property type="entry name" value="PKS_DH"/>
    <property type="match status" value="1"/>
</dbReference>
<dbReference type="Pfam" id="PF21089">
    <property type="entry name" value="PKS_DH_N"/>
    <property type="match status" value="1"/>
</dbReference>
<evidence type="ECO:0000256" key="2">
    <source>
        <dbReference type="ARBA" id="ARBA00022553"/>
    </source>
</evidence>
<dbReference type="Pfam" id="PF14765">
    <property type="entry name" value="PS-DH"/>
    <property type="match status" value="1"/>
</dbReference>
<evidence type="ECO:0000313" key="6">
    <source>
        <dbReference type="EMBL" id="MFC6868270.1"/>
    </source>
</evidence>
<feature type="domain" description="PKS/mFAS DH" evidence="5">
    <location>
        <begin position="453"/>
        <end position="735"/>
    </location>
</feature>
<dbReference type="InterPro" id="IPR057326">
    <property type="entry name" value="KR_dom"/>
</dbReference>
<feature type="region of interest" description="C-terminal hotdog fold" evidence="3">
    <location>
        <begin position="600"/>
        <end position="735"/>
    </location>
</feature>
<comment type="caution">
    <text evidence="6">The sequence shown here is derived from an EMBL/GenBank/DDBJ whole genome shotgun (WGS) entry which is preliminary data.</text>
</comment>
<accession>A0ABW2BYY9</accession>
<dbReference type="PANTHER" id="PTHR43775:SF37">
    <property type="entry name" value="SI:DKEY-61P9.11"/>
    <property type="match status" value="1"/>
</dbReference>
<dbReference type="InterPro" id="IPR050091">
    <property type="entry name" value="PKS_NRPS_Biosynth_Enz"/>
</dbReference>
<gene>
    <name evidence="6" type="ORF">ACFQGD_14085</name>
</gene>
<feature type="compositionally biased region" description="Polar residues" evidence="4">
    <location>
        <begin position="563"/>
        <end position="572"/>
    </location>
</feature>
<dbReference type="PANTHER" id="PTHR43775">
    <property type="entry name" value="FATTY ACID SYNTHASE"/>
    <property type="match status" value="1"/>
</dbReference>
<evidence type="ECO:0000256" key="4">
    <source>
        <dbReference type="SAM" id="MobiDB-lite"/>
    </source>
</evidence>
<proteinExistence type="predicted"/>
<dbReference type="InterPro" id="IPR042104">
    <property type="entry name" value="PKS_dehydratase_sf"/>
</dbReference>
<dbReference type="InterPro" id="IPR013968">
    <property type="entry name" value="PKS_KR"/>
</dbReference>
<dbReference type="Gene3D" id="3.40.50.720">
    <property type="entry name" value="NAD(P)-binding Rossmann-like Domain"/>
    <property type="match status" value="1"/>
</dbReference>
<protein>
    <submittedName>
        <fullName evidence="6">SDR family NAD(P)-dependent oxidoreductase</fullName>
    </submittedName>
</protein>
<dbReference type="InterPro" id="IPR036291">
    <property type="entry name" value="NAD(P)-bd_dom_sf"/>
</dbReference>
<evidence type="ECO:0000256" key="1">
    <source>
        <dbReference type="ARBA" id="ARBA00022450"/>
    </source>
</evidence>
<feature type="region of interest" description="Disordered" evidence="4">
    <location>
        <begin position="563"/>
        <end position="598"/>
    </location>
</feature>
<feature type="active site" description="Proton donor; for dehydratase activity" evidence="3">
    <location>
        <position position="657"/>
    </location>
</feature>
<dbReference type="Proteomes" id="UP001596337">
    <property type="component" value="Unassembled WGS sequence"/>
</dbReference>
<evidence type="ECO:0000256" key="3">
    <source>
        <dbReference type="PROSITE-ProRule" id="PRU01363"/>
    </source>
</evidence>
<dbReference type="SUPFAM" id="SSF51735">
    <property type="entry name" value="NAD(P)-binding Rossmann-fold domains"/>
    <property type="match status" value="1"/>
</dbReference>
<keyword evidence="1" id="KW-0596">Phosphopantetheine</keyword>
<dbReference type="InterPro" id="IPR020807">
    <property type="entry name" value="PKS_DH"/>
</dbReference>
<evidence type="ECO:0000259" key="5">
    <source>
        <dbReference type="PROSITE" id="PS52019"/>
    </source>
</evidence>
<dbReference type="Gene3D" id="3.10.129.110">
    <property type="entry name" value="Polyketide synthase dehydratase"/>
    <property type="match status" value="1"/>
</dbReference>
<dbReference type="InterPro" id="IPR036736">
    <property type="entry name" value="ACP-like_sf"/>
</dbReference>
<dbReference type="RefSeq" id="WP_390221148.1">
    <property type="nucleotide sequence ID" value="NZ_BAABLA010000028.1"/>
</dbReference>
<dbReference type="Pfam" id="PF08659">
    <property type="entry name" value="KR"/>
    <property type="match status" value="1"/>
</dbReference>
<reference evidence="7" key="1">
    <citation type="journal article" date="2019" name="Int. J. Syst. Evol. Microbiol.">
        <title>The Global Catalogue of Microorganisms (GCM) 10K type strain sequencing project: providing services to taxonomists for standard genome sequencing and annotation.</title>
        <authorList>
            <consortium name="The Broad Institute Genomics Platform"/>
            <consortium name="The Broad Institute Genome Sequencing Center for Infectious Disease"/>
            <person name="Wu L."/>
            <person name="Ma J."/>
        </authorList>
    </citation>
    <scope>NUCLEOTIDE SEQUENCE [LARGE SCALE GENOMIC DNA]</scope>
    <source>
        <strain evidence="7">KCTC 32255</strain>
    </source>
</reference>
<name>A0ABW2BYY9_9PSEU</name>
<dbReference type="EMBL" id="JBHSXX010000001">
    <property type="protein sequence ID" value="MFC6868270.1"/>
    <property type="molecule type" value="Genomic_DNA"/>
</dbReference>
<dbReference type="InterPro" id="IPR049552">
    <property type="entry name" value="PKS_DH_N"/>
</dbReference>
<dbReference type="InterPro" id="IPR049551">
    <property type="entry name" value="PKS_DH_C"/>
</dbReference>
<dbReference type="Gene3D" id="1.10.1200.10">
    <property type="entry name" value="ACP-like"/>
    <property type="match status" value="1"/>
</dbReference>
<feature type="active site" description="Proton acceptor; for dehydratase activity" evidence="3">
    <location>
        <position position="486"/>
    </location>
</feature>
<feature type="region of interest" description="N-terminal hotdog fold" evidence="3">
    <location>
        <begin position="453"/>
        <end position="579"/>
    </location>
</feature>
<keyword evidence="7" id="KW-1185">Reference proteome</keyword>
<evidence type="ECO:0000313" key="7">
    <source>
        <dbReference type="Proteomes" id="UP001596337"/>
    </source>
</evidence>
<keyword evidence="2" id="KW-0597">Phosphoprotein</keyword>
<dbReference type="SMART" id="SM00822">
    <property type="entry name" value="PKS_KR"/>
    <property type="match status" value="1"/>
</dbReference>
<organism evidence="6 7">
    <name type="scientific">Haloechinothrix salitolerans</name>
    <dbReference type="NCBI Taxonomy" id="926830"/>
    <lineage>
        <taxon>Bacteria</taxon>
        <taxon>Bacillati</taxon>
        <taxon>Actinomycetota</taxon>
        <taxon>Actinomycetes</taxon>
        <taxon>Pseudonocardiales</taxon>
        <taxon>Pseudonocardiaceae</taxon>
        <taxon>Haloechinothrix</taxon>
    </lineage>
</organism>
<dbReference type="InterPro" id="IPR049900">
    <property type="entry name" value="PKS_mFAS_DH"/>
</dbReference>
<sequence>MSLLRDLHMTSIQVVDAVGAVATRIGKQPPATPLSLSDATVGEAANVLTDLPSATDTAKPATPTGVRGWVRQFEPIWLPFEPPATANSHVAPGPGDLRTVTLPDDASAADVAALLTEITDHPPQTLRVVHTGHPAATGIGRSIAAELPDCQVIVLERPDSPRDPGDAGLGHPDRYLELRTRPDGTLQRAALNARPPQPRDHEPRLPDGVCLVTGGMRGITAYTAAELAADATTLVFVGRTPADDPDITAALRDLANSGQPDVHYLRCDVTDPVSVRQMLTEARTHGTLTGIIHGAGVNEPRTLDDVTADSFAATLAPKVDGLRILLDELGTDHDLRLLLGFGSIIGRQGLAGQAEYCIANDWLRHDIEAWAQTHPHCRTHLLEWSVWSGVGMGVRLGVLDSLRRQGVQPIGIREGVDALRDVLADPHAPVTVLITARFPTTATLHLAAESAPLLRFGEHVRARVPGVEAITEAELSLGSDPYLDDHRIDGTPVLPAVVAMEAMEAMAQTASHVDTVSLPISLANVEFRAPITLSGPDTTTIQTAALSDAHGIDVVVRDSADTTGTDRFSGTLVTAPESPVPQHRSDQPPPSPDAGPHECYDTTFFHTGRFRRLLRYDLLSAFRVRAWIRTEQGSDVQPWFSQFHSGRLLLGDPGAHDATLHVLLACVPHRRALPVEVERVTVWREPTGVLRVDAVETSHTHDDYVFDVVLSEPDGTVVAHWQGLRLRATTPPRRKGTLPVRLVGPWLSRRLIECGLHDHVELVTTPGRRKFGAATAILQQLTGASAGHNLAGAPRVDGAHASASYAHNTLLLGVADDPIGVDWESVPATPAHAGAVPCDAADHPVAELLADKLGEDPTLARLRVWTAREALSKLGYGQGESLRIDRITEDGLTILRAGSDHVVTAKVHTTDARGAQVKVTAVACPRERRP</sequence>
<dbReference type="PROSITE" id="PS52019">
    <property type="entry name" value="PKS_MFAS_DH"/>
    <property type="match status" value="1"/>
</dbReference>